<gene>
    <name evidence="1" type="primary">Acey_s0043.g811</name>
    <name evidence="1" type="ORF">Y032_0043g811</name>
</gene>
<protein>
    <submittedName>
        <fullName evidence="1">Uncharacterized protein</fullName>
    </submittedName>
</protein>
<organism evidence="1 2">
    <name type="scientific">Ancylostoma ceylanicum</name>
    <dbReference type="NCBI Taxonomy" id="53326"/>
    <lineage>
        <taxon>Eukaryota</taxon>
        <taxon>Metazoa</taxon>
        <taxon>Ecdysozoa</taxon>
        <taxon>Nematoda</taxon>
        <taxon>Chromadorea</taxon>
        <taxon>Rhabditida</taxon>
        <taxon>Rhabditina</taxon>
        <taxon>Rhabditomorpha</taxon>
        <taxon>Strongyloidea</taxon>
        <taxon>Ancylostomatidae</taxon>
        <taxon>Ancylostomatinae</taxon>
        <taxon>Ancylostoma</taxon>
    </lineage>
</organism>
<evidence type="ECO:0000313" key="2">
    <source>
        <dbReference type="Proteomes" id="UP000024635"/>
    </source>
</evidence>
<dbReference type="AlphaFoldDB" id="A0A016UFH8"/>
<accession>A0A016UFH8</accession>
<sequence>MQAGTKEISEVLNDVHDLALDAEEEEQKGAVVLKSKRKMRCVTENTLDLSTAARIVLNARSSFAFSQAVYEVSSLKFLLALLLI</sequence>
<comment type="caution">
    <text evidence="1">The sequence shown here is derived from an EMBL/GenBank/DDBJ whole genome shotgun (WGS) entry which is preliminary data.</text>
</comment>
<dbReference type="Proteomes" id="UP000024635">
    <property type="component" value="Unassembled WGS sequence"/>
</dbReference>
<evidence type="ECO:0000313" key="1">
    <source>
        <dbReference type="EMBL" id="EYC13607.1"/>
    </source>
</evidence>
<dbReference type="EMBL" id="JARK01001379">
    <property type="protein sequence ID" value="EYC13607.1"/>
    <property type="molecule type" value="Genomic_DNA"/>
</dbReference>
<proteinExistence type="predicted"/>
<reference evidence="2" key="1">
    <citation type="journal article" date="2015" name="Nat. Genet.">
        <title>The genome and transcriptome of the zoonotic hookworm Ancylostoma ceylanicum identify infection-specific gene families.</title>
        <authorList>
            <person name="Schwarz E.M."/>
            <person name="Hu Y."/>
            <person name="Antoshechkin I."/>
            <person name="Miller M.M."/>
            <person name="Sternberg P.W."/>
            <person name="Aroian R.V."/>
        </authorList>
    </citation>
    <scope>NUCLEOTIDE SEQUENCE</scope>
    <source>
        <strain evidence="2">HY135</strain>
    </source>
</reference>
<name>A0A016UFH8_9BILA</name>
<keyword evidence="2" id="KW-1185">Reference proteome</keyword>